<sequence length="216" mass="24762">MEYNNKQLQIIGVAEKLFAEKGFSGTSIRDISQEADINVSMISYYFGSKEKLIEALFEVRSKDFLKILESLLLNVDLSPIQKVNMMIDGVVNRLIEKQCFHNIVVREQLAGSRTPIISELLSVMKTRNLRAMESIIQEGQQLNVFTEDVDILMLSTTLFGTINQAISTQVFYRRIHQLEDLSQEELNDHLKQKLSIHLKKIFRAILDKELNEAIAS</sequence>
<feature type="domain" description="HTH tetR-type" evidence="3">
    <location>
        <begin position="4"/>
        <end position="64"/>
    </location>
</feature>
<evidence type="ECO:0000256" key="1">
    <source>
        <dbReference type="ARBA" id="ARBA00023125"/>
    </source>
</evidence>
<dbReference type="InterPro" id="IPR009057">
    <property type="entry name" value="Homeodomain-like_sf"/>
</dbReference>
<dbReference type="AlphaFoldDB" id="A0A1H6QJF1"/>
<dbReference type="STRING" id="408657.SAMN04487995_0573"/>
<dbReference type="GO" id="GO:0003677">
    <property type="term" value="F:DNA binding"/>
    <property type="evidence" value="ECO:0007669"/>
    <property type="project" value="UniProtKB-UniRule"/>
</dbReference>
<name>A0A1H6QJF1_9BACT</name>
<dbReference type="Gene3D" id="1.10.357.10">
    <property type="entry name" value="Tetracycline Repressor, domain 2"/>
    <property type="match status" value="1"/>
</dbReference>
<dbReference type="PRINTS" id="PR00455">
    <property type="entry name" value="HTHTETR"/>
</dbReference>
<dbReference type="SUPFAM" id="SSF48498">
    <property type="entry name" value="Tetracyclin repressor-like, C-terminal domain"/>
    <property type="match status" value="1"/>
</dbReference>
<evidence type="ECO:0000259" key="3">
    <source>
        <dbReference type="PROSITE" id="PS50977"/>
    </source>
</evidence>
<protein>
    <submittedName>
        <fullName evidence="4">Transcriptional regulator, TetR family</fullName>
    </submittedName>
</protein>
<dbReference type="RefSeq" id="WP_090331731.1">
    <property type="nucleotide sequence ID" value="NZ_FNXY01000001.1"/>
</dbReference>
<evidence type="ECO:0000256" key="2">
    <source>
        <dbReference type="PROSITE-ProRule" id="PRU00335"/>
    </source>
</evidence>
<dbReference type="PROSITE" id="PS50977">
    <property type="entry name" value="HTH_TETR_2"/>
    <property type="match status" value="1"/>
</dbReference>
<reference evidence="4 5" key="1">
    <citation type="submission" date="2016-10" db="EMBL/GenBank/DDBJ databases">
        <authorList>
            <person name="de Groot N.N."/>
        </authorList>
    </citation>
    <scope>NUCLEOTIDE SEQUENCE [LARGE SCALE GENOMIC DNA]</scope>
    <source>
        <strain evidence="4 5">DSM 19938</strain>
    </source>
</reference>
<organism evidence="4 5">
    <name type="scientific">Dyadobacter koreensis</name>
    <dbReference type="NCBI Taxonomy" id="408657"/>
    <lineage>
        <taxon>Bacteria</taxon>
        <taxon>Pseudomonadati</taxon>
        <taxon>Bacteroidota</taxon>
        <taxon>Cytophagia</taxon>
        <taxon>Cytophagales</taxon>
        <taxon>Spirosomataceae</taxon>
        <taxon>Dyadobacter</taxon>
    </lineage>
</organism>
<dbReference type="InterPro" id="IPR013570">
    <property type="entry name" value="Tscrpt_reg_YsiA_C"/>
</dbReference>
<dbReference type="Pfam" id="PF08359">
    <property type="entry name" value="TetR_C_4"/>
    <property type="match status" value="1"/>
</dbReference>
<dbReference type="PANTHER" id="PTHR30328">
    <property type="entry name" value="TRANSCRIPTIONAL REPRESSOR"/>
    <property type="match status" value="1"/>
</dbReference>
<evidence type="ECO:0000313" key="5">
    <source>
        <dbReference type="Proteomes" id="UP000199532"/>
    </source>
</evidence>
<feature type="DNA-binding region" description="H-T-H motif" evidence="2">
    <location>
        <begin position="27"/>
        <end position="46"/>
    </location>
</feature>
<gene>
    <name evidence="4" type="ORF">SAMN04487995_0573</name>
</gene>
<proteinExistence type="predicted"/>
<dbReference type="InterPro" id="IPR001647">
    <property type="entry name" value="HTH_TetR"/>
</dbReference>
<dbReference type="Proteomes" id="UP000199532">
    <property type="component" value="Unassembled WGS sequence"/>
</dbReference>
<evidence type="ECO:0000313" key="4">
    <source>
        <dbReference type="EMBL" id="SEI42056.1"/>
    </source>
</evidence>
<dbReference type="PANTHER" id="PTHR30328:SF54">
    <property type="entry name" value="HTH-TYPE TRANSCRIPTIONAL REPRESSOR SCO4008"/>
    <property type="match status" value="1"/>
</dbReference>
<dbReference type="SUPFAM" id="SSF46689">
    <property type="entry name" value="Homeodomain-like"/>
    <property type="match status" value="1"/>
</dbReference>
<accession>A0A1H6QJF1</accession>
<keyword evidence="5" id="KW-1185">Reference proteome</keyword>
<dbReference type="Pfam" id="PF00440">
    <property type="entry name" value="TetR_N"/>
    <property type="match status" value="1"/>
</dbReference>
<dbReference type="EMBL" id="FNXY01000001">
    <property type="protein sequence ID" value="SEI42056.1"/>
    <property type="molecule type" value="Genomic_DNA"/>
</dbReference>
<dbReference type="InterPro" id="IPR036271">
    <property type="entry name" value="Tet_transcr_reg_TetR-rel_C_sf"/>
</dbReference>
<dbReference type="OrthoDB" id="9789566at2"/>
<dbReference type="InterPro" id="IPR050109">
    <property type="entry name" value="HTH-type_TetR-like_transc_reg"/>
</dbReference>
<keyword evidence="1 2" id="KW-0238">DNA-binding</keyword>